<keyword evidence="5" id="KW-0560">Oxidoreductase</keyword>
<gene>
    <name evidence="8" type="primary">msrB</name>
    <name evidence="8" type="ORF">Vau01_003280</name>
</gene>
<keyword evidence="3" id="KW-0479">Metal-binding</keyword>
<dbReference type="GO" id="GO:0046872">
    <property type="term" value="F:metal ion binding"/>
    <property type="evidence" value="ECO:0007669"/>
    <property type="project" value="UniProtKB-KW"/>
</dbReference>
<dbReference type="InterPro" id="IPR011057">
    <property type="entry name" value="Mss4-like_sf"/>
</dbReference>
<protein>
    <recommendedName>
        <fullName evidence="2">peptide-methionine (R)-S-oxide reductase</fullName>
        <ecNumber evidence="2">1.8.4.12</ecNumber>
    </recommendedName>
</protein>
<dbReference type="RefSeq" id="WP_203986220.1">
    <property type="nucleotide sequence ID" value="NZ_BOPG01000003.1"/>
</dbReference>
<evidence type="ECO:0000259" key="7">
    <source>
        <dbReference type="PROSITE" id="PS51790"/>
    </source>
</evidence>
<comment type="caution">
    <text evidence="8">The sequence shown here is derived from an EMBL/GenBank/DDBJ whole genome shotgun (WGS) entry which is preliminary data.</text>
</comment>
<comment type="catalytic activity">
    <reaction evidence="6">
        <text>L-methionyl-[protein] + [thioredoxin]-disulfide + H2O = L-methionyl-(R)-S-oxide-[protein] + [thioredoxin]-dithiol</text>
        <dbReference type="Rhea" id="RHEA:24164"/>
        <dbReference type="Rhea" id="RHEA-COMP:10698"/>
        <dbReference type="Rhea" id="RHEA-COMP:10700"/>
        <dbReference type="Rhea" id="RHEA-COMP:12313"/>
        <dbReference type="Rhea" id="RHEA-COMP:12314"/>
        <dbReference type="ChEBI" id="CHEBI:15377"/>
        <dbReference type="ChEBI" id="CHEBI:16044"/>
        <dbReference type="ChEBI" id="CHEBI:29950"/>
        <dbReference type="ChEBI" id="CHEBI:45764"/>
        <dbReference type="ChEBI" id="CHEBI:50058"/>
        <dbReference type="EC" id="1.8.4.12"/>
    </reaction>
</comment>
<comment type="cofactor">
    <cofactor evidence="1">
        <name>Zn(2+)</name>
        <dbReference type="ChEBI" id="CHEBI:29105"/>
    </cofactor>
</comment>
<dbReference type="NCBIfam" id="TIGR00357">
    <property type="entry name" value="peptide-methionine (R)-S-oxide reductase MsrB"/>
    <property type="match status" value="1"/>
</dbReference>
<dbReference type="EC" id="1.8.4.12" evidence="2"/>
<dbReference type="SUPFAM" id="SSF51316">
    <property type="entry name" value="Mss4-like"/>
    <property type="match status" value="1"/>
</dbReference>
<dbReference type="InterPro" id="IPR002579">
    <property type="entry name" value="Met_Sox_Rdtase_MsrB_dom"/>
</dbReference>
<evidence type="ECO:0000256" key="6">
    <source>
        <dbReference type="ARBA" id="ARBA00048488"/>
    </source>
</evidence>
<dbReference type="InterPro" id="IPR028427">
    <property type="entry name" value="Met_Sox_Rdtase_MsrB"/>
</dbReference>
<dbReference type="Gene3D" id="2.170.150.20">
    <property type="entry name" value="Peptide methionine sulfoxide reductase"/>
    <property type="match status" value="1"/>
</dbReference>
<evidence type="ECO:0000256" key="1">
    <source>
        <dbReference type="ARBA" id="ARBA00001947"/>
    </source>
</evidence>
<keyword evidence="4" id="KW-0862">Zinc</keyword>
<dbReference type="AlphaFoldDB" id="A0A8J4DY82"/>
<dbReference type="Pfam" id="PF01641">
    <property type="entry name" value="SelR"/>
    <property type="match status" value="1"/>
</dbReference>
<dbReference type="PANTHER" id="PTHR46081">
    <property type="entry name" value="PEPTIDE METHIONINE SULFOXIDE REDUCTASE 2"/>
    <property type="match status" value="1"/>
</dbReference>
<dbReference type="Proteomes" id="UP000612585">
    <property type="component" value="Unassembled WGS sequence"/>
</dbReference>
<feature type="domain" description="MsrB" evidence="7">
    <location>
        <begin position="17"/>
        <end position="139"/>
    </location>
</feature>
<dbReference type="GO" id="GO:0006979">
    <property type="term" value="P:response to oxidative stress"/>
    <property type="evidence" value="ECO:0007669"/>
    <property type="project" value="InterPro"/>
</dbReference>
<organism evidence="8 9">
    <name type="scientific">Virgisporangium aurantiacum</name>
    <dbReference type="NCBI Taxonomy" id="175570"/>
    <lineage>
        <taxon>Bacteria</taxon>
        <taxon>Bacillati</taxon>
        <taxon>Actinomycetota</taxon>
        <taxon>Actinomycetes</taxon>
        <taxon>Micromonosporales</taxon>
        <taxon>Micromonosporaceae</taxon>
        <taxon>Virgisporangium</taxon>
    </lineage>
</organism>
<dbReference type="PANTHER" id="PTHR46081:SF8">
    <property type="entry name" value="PEPTIDE METHIONINE SULFOXIDE REDUCTASE 2"/>
    <property type="match status" value="1"/>
</dbReference>
<evidence type="ECO:0000313" key="9">
    <source>
        <dbReference type="Proteomes" id="UP000612585"/>
    </source>
</evidence>
<evidence type="ECO:0000313" key="8">
    <source>
        <dbReference type="EMBL" id="GIJ52812.1"/>
    </source>
</evidence>
<dbReference type="EMBL" id="BOPG01000003">
    <property type="protein sequence ID" value="GIJ52812.1"/>
    <property type="molecule type" value="Genomic_DNA"/>
</dbReference>
<dbReference type="PROSITE" id="PS51790">
    <property type="entry name" value="MSRB"/>
    <property type="match status" value="1"/>
</dbReference>
<evidence type="ECO:0000256" key="3">
    <source>
        <dbReference type="ARBA" id="ARBA00022723"/>
    </source>
</evidence>
<evidence type="ECO:0000256" key="4">
    <source>
        <dbReference type="ARBA" id="ARBA00022833"/>
    </source>
</evidence>
<evidence type="ECO:0000256" key="2">
    <source>
        <dbReference type="ARBA" id="ARBA00012499"/>
    </source>
</evidence>
<reference evidence="8" key="1">
    <citation type="submission" date="2021-01" db="EMBL/GenBank/DDBJ databases">
        <title>Whole genome shotgun sequence of Virgisporangium aurantiacum NBRC 16421.</title>
        <authorList>
            <person name="Komaki H."/>
            <person name="Tamura T."/>
        </authorList>
    </citation>
    <scope>NUCLEOTIDE SEQUENCE</scope>
    <source>
        <strain evidence="8">NBRC 16421</strain>
    </source>
</reference>
<accession>A0A8J4DY82</accession>
<name>A0A8J4DY82_9ACTN</name>
<evidence type="ECO:0000256" key="5">
    <source>
        <dbReference type="ARBA" id="ARBA00023002"/>
    </source>
</evidence>
<keyword evidence="9" id="KW-1185">Reference proteome</keyword>
<dbReference type="GO" id="GO:0033743">
    <property type="term" value="F:peptide-methionine (R)-S-oxide reductase activity"/>
    <property type="evidence" value="ECO:0007669"/>
    <property type="project" value="UniProtKB-EC"/>
</dbReference>
<proteinExistence type="predicted"/>
<dbReference type="GO" id="GO:0030091">
    <property type="term" value="P:protein repair"/>
    <property type="evidence" value="ECO:0007669"/>
    <property type="project" value="InterPro"/>
</dbReference>
<sequence>MTEDTNDGATRELPGTEDEWRVRLTPAEFRVLRQAGTEPPWSGEYVDTKTAGVYHCRACGAKLFDSTAKFDSHCGWPSFDDAIPGTVVEIEDRTLGMVRTEIRCANCDSHLGHVFRGERVTPKDTRHCVNSLSIRLEPGA</sequence>